<accession>I7LA66</accession>
<gene>
    <name evidence="1" type="ORF">BN55_01390</name>
</gene>
<reference evidence="1 2" key="1">
    <citation type="submission" date="2012-06" db="EMBL/GenBank/DDBJ databases">
        <title>Draft Genome Sequence of Lactobacillus hominis Strain CRBIP 24.179T, isolated from human intestine.</title>
        <authorList>
            <person name="Cousin S."/>
            <person name="Ma L."/>
            <person name="Bizet C."/>
            <person name="Loux V."/>
            <person name="Bouchier C."/>
            <person name="Clermont D."/>
            <person name="Creno S."/>
        </authorList>
    </citation>
    <scope>NUCLEOTIDE SEQUENCE [LARGE SCALE GENOMIC DNA]</scope>
    <source>
        <strain evidence="2">CRBIP 24.179T</strain>
    </source>
</reference>
<comment type="caution">
    <text evidence="1">The sequence shown here is derived from an EMBL/GenBank/DDBJ whole genome shotgun (WGS) entry which is preliminary data.</text>
</comment>
<dbReference type="eggNOG" id="ENOG5030AWG">
    <property type="taxonomic scope" value="Bacteria"/>
</dbReference>
<name>I7LA66_9LACO</name>
<dbReference type="AlphaFoldDB" id="I7LA66"/>
<dbReference type="OrthoDB" id="2628809at2"/>
<dbReference type="STRING" id="1423758.FC41_GL001065"/>
<dbReference type="PATRIC" id="fig|1423758.3.peg.1075"/>
<dbReference type="RefSeq" id="WP_008470943.1">
    <property type="nucleotide sequence ID" value="NZ_AYZP01000002.1"/>
</dbReference>
<keyword evidence="2" id="KW-1185">Reference proteome</keyword>
<dbReference type="GeneID" id="82847213"/>
<dbReference type="Proteomes" id="UP000009320">
    <property type="component" value="Unassembled WGS sequence"/>
</dbReference>
<dbReference type="EMBL" id="CAKE01000012">
    <property type="protein sequence ID" value="CCI81989.1"/>
    <property type="molecule type" value="Genomic_DNA"/>
</dbReference>
<evidence type="ECO:0000313" key="2">
    <source>
        <dbReference type="Proteomes" id="UP000009320"/>
    </source>
</evidence>
<proteinExistence type="predicted"/>
<protein>
    <submittedName>
        <fullName evidence="1">Uncharacterized protein</fullName>
    </submittedName>
</protein>
<organism evidence="1 2">
    <name type="scientific">Lactobacillus hominis DSM 23910 = CRBIP 24.179</name>
    <dbReference type="NCBI Taxonomy" id="1423758"/>
    <lineage>
        <taxon>Bacteria</taxon>
        <taxon>Bacillati</taxon>
        <taxon>Bacillota</taxon>
        <taxon>Bacilli</taxon>
        <taxon>Lactobacillales</taxon>
        <taxon>Lactobacillaceae</taxon>
        <taxon>Lactobacillus</taxon>
    </lineage>
</organism>
<evidence type="ECO:0000313" key="1">
    <source>
        <dbReference type="EMBL" id="CCI81989.1"/>
    </source>
</evidence>
<sequence>MAESKTDTKKTVSKAKTEPKFTKQALVTSSNFNGVERDILKIVLDENKEYSLTEVDKELKKFKEGM</sequence>